<sequence length="208" mass="23424">MRMLHFPTTHRRSASLSRSPACSNAIFNASYLLHHRSHRCFENLHRRAYSIHVPGVSAPIPSPSLIICYQHHRFQRSPTSINSSLRPVLPSSAVYLASTCHTLSQVKDTHTRWCAAIQTASRPVCARCLIGAVVQRPARRTFALRSPIQISSVVTVVRYRTFYQQVRRRFPPKTLLNASNAPLFAHIVLSSNIVNTFIACSSHQPLHP</sequence>
<keyword evidence="2" id="KW-1185">Reference proteome</keyword>
<dbReference type="AlphaFoldDB" id="A0A9P6CY57"/>
<evidence type="ECO:0000313" key="1">
    <source>
        <dbReference type="EMBL" id="KAF9477175.1"/>
    </source>
</evidence>
<name>A0A9P6CY57_9AGAR</name>
<comment type="caution">
    <text evidence="1">The sequence shown here is derived from an EMBL/GenBank/DDBJ whole genome shotgun (WGS) entry which is preliminary data.</text>
</comment>
<reference evidence="1" key="1">
    <citation type="submission" date="2020-11" db="EMBL/GenBank/DDBJ databases">
        <authorList>
            <consortium name="DOE Joint Genome Institute"/>
            <person name="Ahrendt S."/>
            <person name="Riley R."/>
            <person name="Andreopoulos W."/>
            <person name="Labutti K."/>
            <person name="Pangilinan J."/>
            <person name="Ruiz-Duenas F.J."/>
            <person name="Barrasa J.M."/>
            <person name="Sanchez-Garcia M."/>
            <person name="Camarero S."/>
            <person name="Miyauchi S."/>
            <person name="Serrano A."/>
            <person name="Linde D."/>
            <person name="Babiker R."/>
            <person name="Drula E."/>
            <person name="Ayuso-Fernandez I."/>
            <person name="Pacheco R."/>
            <person name="Padilla G."/>
            <person name="Ferreira P."/>
            <person name="Barriuso J."/>
            <person name="Kellner H."/>
            <person name="Castanera R."/>
            <person name="Alfaro M."/>
            <person name="Ramirez L."/>
            <person name="Pisabarro A.G."/>
            <person name="Kuo A."/>
            <person name="Tritt A."/>
            <person name="Lipzen A."/>
            <person name="He G."/>
            <person name="Yan M."/>
            <person name="Ng V."/>
            <person name="Cullen D."/>
            <person name="Martin F."/>
            <person name="Rosso M.-N."/>
            <person name="Henrissat B."/>
            <person name="Hibbett D."/>
            <person name="Martinez A.T."/>
            <person name="Grigoriev I.V."/>
        </authorList>
    </citation>
    <scope>NUCLEOTIDE SEQUENCE</scope>
    <source>
        <strain evidence="1">CIRM-BRFM 674</strain>
    </source>
</reference>
<protein>
    <submittedName>
        <fullName evidence="1">Uncharacterized protein</fullName>
    </submittedName>
</protein>
<gene>
    <name evidence="1" type="ORF">BDN70DRAFT_128042</name>
</gene>
<dbReference type="EMBL" id="MU155269">
    <property type="protein sequence ID" value="KAF9477175.1"/>
    <property type="molecule type" value="Genomic_DNA"/>
</dbReference>
<accession>A0A9P6CY57</accession>
<organism evidence="1 2">
    <name type="scientific">Pholiota conissans</name>
    <dbReference type="NCBI Taxonomy" id="109636"/>
    <lineage>
        <taxon>Eukaryota</taxon>
        <taxon>Fungi</taxon>
        <taxon>Dikarya</taxon>
        <taxon>Basidiomycota</taxon>
        <taxon>Agaricomycotina</taxon>
        <taxon>Agaricomycetes</taxon>
        <taxon>Agaricomycetidae</taxon>
        <taxon>Agaricales</taxon>
        <taxon>Agaricineae</taxon>
        <taxon>Strophariaceae</taxon>
        <taxon>Pholiota</taxon>
    </lineage>
</organism>
<dbReference type="Proteomes" id="UP000807469">
    <property type="component" value="Unassembled WGS sequence"/>
</dbReference>
<evidence type="ECO:0000313" key="2">
    <source>
        <dbReference type="Proteomes" id="UP000807469"/>
    </source>
</evidence>
<proteinExistence type="predicted"/>